<reference evidence="1 2" key="1">
    <citation type="submission" date="2016-01" db="EMBL/GenBank/DDBJ databases">
        <authorList>
            <person name="Manzoor S."/>
        </authorList>
    </citation>
    <scope>NUCLEOTIDE SEQUENCE [LARGE SCALE GENOMIC DNA]</scope>
    <source>
        <strain evidence="1">Methanoculleus sp MAB1</strain>
    </source>
</reference>
<gene>
    <name evidence="1" type="ORF">MMAB1_0483</name>
</gene>
<dbReference type="AlphaFoldDB" id="A0A0X3BIS0"/>
<protein>
    <submittedName>
        <fullName evidence="1">Uncharacterized protein</fullName>
    </submittedName>
</protein>
<sequence length="103" mass="12051">MRAADRREHEKVGEFRMGVPFLRQRCSGTAIDIHEFGHLRLSNINMVPEVFAQLNNSQLRNSVEDLLIEKREDVGIEDAFSFRRRRELLEGRVTKQQLDSILN</sequence>
<name>A0A0X3BIS0_9EURY</name>
<organism evidence="1 2">
    <name type="scientific">Methanoculleus bourgensis</name>
    <dbReference type="NCBI Taxonomy" id="83986"/>
    <lineage>
        <taxon>Archaea</taxon>
        <taxon>Methanobacteriati</taxon>
        <taxon>Methanobacteriota</taxon>
        <taxon>Stenosarchaea group</taxon>
        <taxon>Methanomicrobia</taxon>
        <taxon>Methanomicrobiales</taxon>
        <taxon>Methanomicrobiaceae</taxon>
        <taxon>Methanoculleus</taxon>
    </lineage>
</organism>
<evidence type="ECO:0000313" key="1">
    <source>
        <dbReference type="EMBL" id="CVK31700.1"/>
    </source>
</evidence>
<proteinExistence type="predicted"/>
<accession>A0A0X3BIS0</accession>
<evidence type="ECO:0000313" key="2">
    <source>
        <dbReference type="Proteomes" id="UP000069850"/>
    </source>
</evidence>
<dbReference type="KEGG" id="mema:MMAB1_0483"/>
<dbReference type="EMBL" id="LT158599">
    <property type="protein sequence ID" value="CVK31700.1"/>
    <property type="molecule type" value="Genomic_DNA"/>
</dbReference>
<dbReference type="Proteomes" id="UP000069850">
    <property type="component" value="Chromosome 1"/>
</dbReference>